<dbReference type="GO" id="GO:0004803">
    <property type="term" value="F:transposase activity"/>
    <property type="evidence" value="ECO:0007669"/>
    <property type="project" value="InterPro"/>
</dbReference>
<comment type="caution">
    <text evidence="8">The sequence shown here is derived from an EMBL/GenBank/DDBJ whole genome shotgun (WGS) entry which is preliminary data.</text>
</comment>
<dbReference type="InterPro" id="IPR012337">
    <property type="entry name" value="RNaseH-like_sf"/>
</dbReference>
<feature type="domain" description="Transposase IS4-like" evidence="5">
    <location>
        <begin position="73"/>
        <end position="298"/>
    </location>
</feature>
<keyword evidence="3" id="KW-0238">DNA-binding</keyword>
<keyword evidence="2" id="KW-0815">Transposition</keyword>
<evidence type="ECO:0000256" key="4">
    <source>
        <dbReference type="ARBA" id="ARBA00023172"/>
    </source>
</evidence>
<evidence type="ECO:0000313" key="7">
    <source>
        <dbReference type="EMBL" id="MBB3186560.1"/>
    </source>
</evidence>
<evidence type="ECO:0000256" key="1">
    <source>
        <dbReference type="ARBA" id="ARBA00010075"/>
    </source>
</evidence>
<keyword evidence="4" id="KW-0233">DNA recombination</keyword>
<evidence type="ECO:0000313" key="8">
    <source>
        <dbReference type="EMBL" id="MBB3187093.1"/>
    </source>
</evidence>
<dbReference type="Proteomes" id="UP000544222">
    <property type="component" value="Unassembled WGS sequence"/>
</dbReference>
<organism evidence="8 9">
    <name type="scientific">Microbacter margulisiae</name>
    <dbReference type="NCBI Taxonomy" id="1350067"/>
    <lineage>
        <taxon>Bacteria</taxon>
        <taxon>Pseudomonadati</taxon>
        <taxon>Bacteroidota</taxon>
        <taxon>Bacteroidia</taxon>
        <taxon>Bacteroidales</taxon>
        <taxon>Porphyromonadaceae</taxon>
        <taxon>Microbacter</taxon>
    </lineage>
</organism>
<dbReference type="PANTHER" id="PTHR33258:SF1">
    <property type="entry name" value="TRANSPOSASE INSL FOR INSERTION SEQUENCE ELEMENT IS186A-RELATED"/>
    <property type="match status" value="1"/>
</dbReference>
<dbReference type="InterPro" id="IPR047952">
    <property type="entry name" value="Transpos_IS4"/>
</dbReference>
<evidence type="ECO:0000313" key="6">
    <source>
        <dbReference type="EMBL" id="MBB3185961.1"/>
    </source>
</evidence>
<dbReference type="PANTHER" id="PTHR33258">
    <property type="entry name" value="TRANSPOSASE INSL FOR INSERTION SEQUENCE ELEMENT IS186A-RELATED"/>
    <property type="match status" value="1"/>
</dbReference>
<accession>A0A7W5DRX1</accession>
<dbReference type="GO" id="GO:0006313">
    <property type="term" value="P:DNA transposition"/>
    <property type="evidence" value="ECO:0007669"/>
    <property type="project" value="InterPro"/>
</dbReference>
<dbReference type="SUPFAM" id="SSF53098">
    <property type="entry name" value="Ribonuclease H-like"/>
    <property type="match status" value="1"/>
</dbReference>
<proteinExistence type="inferred from homology"/>
<dbReference type="AlphaFoldDB" id="A0A7W5DRX1"/>
<name>A0A7W5DRX1_9PORP</name>
<evidence type="ECO:0000259" key="5">
    <source>
        <dbReference type="Pfam" id="PF01609"/>
    </source>
</evidence>
<sequence length="394" mass="45619">MINFLTKSLSVEIANFISFIKYNMPGASINGITKSAFVQYRKKIKPEVFKSLSDSLIEEFYTDNDASIKLWNGFRLLAIDGSRLVLPDTQELESIYGRTKNQSETGVVQARISVLYDVLNRFVLDGVLAPLSTGESVLALNHLVFAKANDLIIYDRGYPSFNLIYEHFEKGVDFLIRVKADFSNLTREFYQSGLQSAIARMQPGKNIKLSDKPYSKNAFKEVRLVRVELPDGEIEILITSLFDSKKYPVSLFKELYFLRWGVETFYDELKNKIKIEHFSGYSEHCILQDFYAALFVSNVQSLIVGDINDELAKESTKYQYQYKVNSNLSYGFLKDRIILLFFSEKDMNEIVSELKALFKKHTIPIRPNRRFERDTDKYRKRGKPKLLKNNKNTF</sequence>
<evidence type="ECO:0000256" key="2">
    <source>
        <dbReference type="ARBA" id="ARBA00022578"/>
    </source>
</evidence>
<dbReference type="EMBL" id="JACHYB010000001">
    <property type="protein sequence ID" value="MBB3186560.1"/>
    <property type="molecule type" value="Genomic_DNA"/>
</dbReference>
<dbReference type="EMBL" id="JACHYB010000001">
    <property type="protein sequence ID" value="MBB3187093.1"/>
    <property type="molecule type" value="Genomic_DNA"/>
</dbReference>
<reference evidence="8 9" key="1">
    <citation type="submission" date="2020-08" db="EMBL/GenBank/DDBJ databases">
        <title>Genomic Encyclopedia of Type Strains, Phase IV (KMG-IV): sequencing the most valuable type-strain genomes for metagenomic binning, comparative biology and taxonomic classification.</title>
        <authorList>
            <person name="Goeker M."/>
        </authorList>
    </citation>
    <scope>NUCLEOTIDE SEQUENCE [LARGE SCALE GENOMIC DNA]</scope>
    <source>
        <strain evidence="8 9">DSM 27471</strain>
    </source>
</reference>
<dbReference type="GO" id="GO:0003677">
    <property type="term" value="F:DNA binding"/>
    <property type="evidence" value="ECO:0007669"/>
    <property type="project" value="UniProtKB-KW"/>
</dbReference>
<evidence type="ECO:0000256" key="3">
    <source>
        <dbReference type="ARBA" id="ARBA00023125"/>
    </source>
</evidence>
<dbReference type="NCBIfam" id="NF033592">
    <property type="entry name" value="transpos_IS4_1"/>
    <property type="match status" value="1"/>
</dbReference>
<evidence type="ECO:0000313" key="9">
    <source>
        <dbReference type="Proteomes" id="UP000544222"/>
    </source>
</evidence>
<comment type="similarity">
    <text evidence="1">Belongs to the transposase 11 family.</text>
</comment>
<protein>
    <recommendedName>
        <fullName evidence="5">Transposase IS4-like domain-containing protein</fullName>
    </recommendedName>
</protein>
<dbReference type="InterPro" id="IPR002559">
    <property type="entry name" value="Transposase_11"/>
</dbReference>
<keyword evidence="9" id="KW-1185">Reference proteome</keyword>
<dbReference type="EMBL" id="JACHYB010000001">
    <property type="protein sequence ID" value="MBB3185961.1"/>
    <property type="molecule type" value="Genomic_DNA"/>
</dbReference>
<dbReference type="Pfam" id="PF01609">
    <property type="entry name" value="DDE_Tnp_1"/>
    <property type="match status" value="1"/>
</dbReference>
<gene>
    <name evidence="6" type="ORF">FHX64_000124</name>
    <name evidence="7" type="ORF">FHX64_000723</name>
    <name evidence="8" type="ORF">FHX64_001256</name>
</gene>